<evidence type="ECO:0000313" key="2">
    <source>
        <dbReference type="Proteomes" id="UP000198460"/>
    </source>
</evidence>
<accession>A0A238H8X2</accession>
<dbReference type="Proteomes" id="UP000198460">
    <property type="component" value="Unassembled WGS sequence"/>
</dbReference>
<sequence length="47" mass="4894">MVIVYPIKRIPTKRAAPTVRLIAIARAAMGAARAIAAHGNASRAHGC</sequence>
<protein>
    <submittedName>
        <fullName evidence="1">Uncharacterized protein</fullName>
    </submittedName>
</protein>
<dbReference type="AlphaFoldDB" id="A0A238H8X2"/>
<gene>
    <name evidence="1" type="ORF">BSIN_4393</name>
</gene>
<name>A0A238H8X2_9BURK</name>
<evidence type="ECO:0000313" key="1">
    <source>
        <dbReference type="EMBL" id="SMG01513.1"/>
    </source>
</evidence>
<proteinExistence type="predicted"/>
<organism evidence="1 2">
    <name type="scientific">Burkholderia singularis</name>
    <dbReference type="NCBI Taxonomy" id="1503053"/>
    <lineage>
        <taxon>Bacteria</taxon>
        <taxon>Pseudomonadati</taxon>
        <taxon>Pseudomonadota</taxon>
        <taxon>Betaproteobacteria</taxon>
        <taxon>Burkholderiales</taxon>
        <taxon>Burkholderiaceae</taxon>
        <taxon>Burkholderia</taxon>
        <taxon>pseudomallei group</taxon>
    </lineage>
</organism>
<dbReference type="EMBL" id="FXAN01000075">
    <property type="protein sequence ID" value="SMG01513.1"/>
    <property type="molecule type" value="Genomic_DNA"/>
</dbReference>
<reference evidence="1 2" key="1">
    <citation type="submission" date="2017-04" db="EMBL/GenBank/DDBJ databases">
        <authorList>
            <person name="Afonso C.L."/>
            <person name="Miller P.J."/>
            <person name="Scott M.A."/>
            <person name="Spackman E."/>
            <person name="Goraichik I."/>
            <person name="Dimitrov K.M."/>
            <person name="Suarez D.L."/>
            <person name="Swayne D.E."/>
        </authorList>
    </citation>
    <scope>NUCLEOTIDE SEQUENCE [LARGE SCALE GENOMIC DNA]</scope>
    <source>
        <strain evidence="1">LMG 28154</strain>
    </source>
</reference>